<sequence length="541" mass="61605">MAAGKAFYFKSILDLLRKVIQNNSFFARTKGSNNNTHSFHSKDEANFHPLGHTGLSDLTKKNVIFDVEGVLLKSSSMFPYFMLVAFEAGGLLRALALLLLYPLTWLAGEEMQLKIMVMVCFCGLKRESFKVGRTVLPKFFLEDVGVQGFEFLMKFRKKVGVSKLPKVMIEEFMTEYLQIDFVVGRELKVLHGYYVGLMEDRRKFSPLSSMNHEMLGEPKMECDFDFIGLGYSKDYLDLYSFCKEIYLTNENEKREWQTLPREKYPKPLIFHDGRLAFKPTPVATLAMFMWIPFGVILFIYRVTVGIYLPYNTHPALMSLSGMKLNLSEPSSFYPSIRITNKDKKESKHVLYVCNHKTLLDPVFVAACVEPPIKVVTYGISRISKIISPIRTIGLTREREKDACTMKKLLSEGGVIVCPEGTTCREPYLLRFSPMFAELSVDEMVPMAIDVKVSMFYGTTVSGFKGLDPIFLLMNPYLTYSITRLQKRSEASNKGKHGDSLSSSSFRLANEIQGEIGEALGFQCTNLTRKDKYRFLLAGNKE</sequence>
<evidence type="ECO:0000256" key="3">
    <source>
        <dbReference type="ARBA" id="ARBA00022679"/>
    </source>
</evidence>
<keyword evidence="4 7" id="KW-0812">Transmembrane</keyword>
<evidence type="ECO:0000313" key="10">
    <source>
        <dbReference type="Proteomes" id="UP001419268"/>
    </source>
</evidence>
<feature type="domain" description="Phospholipid/glycerol acyltransferase" evidence="8">
    <location>
        <begin position="349"/>
        <end position="451"/>
    </location>
</feature>
<dbReference type="InterPro" id="IPR056462">
    <property type="entry name" value="HAD_RAM2/GPAT1-8"/>
</dbReference>
<dbReference type="GO" id="GO:0010143">
    <property type="term" value="P:cutin biosynthetic process"/>
    <property type="evidence" value="ECO:0007669"/>
    <property type="project" value="TreeGrafter"/>
</dbReference>
<evidence type="ECO:0000256" key="4">
    <source>
        <dbReference type="ARBA" id="ARBA00022692"/>
    </source>
</evidence>
<dbReference type="GO" id="GO:0090447">
    <property type="term" value="F:glycerol-3-phosphate 2-O-acyltransferase activity"/>
    <property type="evidence" value="ECO:0007669"/>
    <property type="project" value="TreeGrafter"/>
</dbReference>
<dbReference type="SMART" id="SM00563">
    <property type="entry name" value="PlsC"/>
    <property type="match status" value="1"/>
</dbReference>
<protein>
    <recommendedName>
        <fullName evidence="8">Phospholipid/glycerol acyltransferase domain-containing protein</fullName>
    </recommendedName>
</protein>
<evidence type="ECO:0000256" key="5">
    <source>
        <dbReference type="ARBA" id="ARBA00022989"/>
    </source>
</evidence>
<organism evidence="9 10">
    <name type="scientific">Stephania cephalantha</name>
    <dbReference type="NCBI Taxonomy" id="152367"/>
    <lineage>
        <taxon>Eukaryota</taxon>
        <taxon>Viridiplantae</taxon>
        <taxon>Streptophyta</taxon>
        <taxon>Embryophyta</taxon>
        <taxon>Tracheophyta</taxon>
        <taxon>Spermatophyta</taxon>
        <taxon>Magnoliopsida</taxon>
        <taxon>Ranunculales</taxon>
        <taxon>Menispermaceae</taxon>
        <taxon>Menispermoideae</taxon>
        <taxon>Cissampelideae</taxon>
        <taxon>Stephania</taxon>
    </lineage>
</organism>
<evidence type="ECO:0000256" key="2">
    <source>
        <dbReference type="ARBA" id="ARBA00007937"/>
    </source>
</evidence>
<comment type="similarity">
    <text evidence="2">Belongs to the GPAT/DAPAT family.</text>
</comment>
<name>A0AAP0JTG6_9MAGN</name>
<dbReference type="GO" id="GO:0016020">
    <property type="term" value="C:membrane"/>
    <property type="evidence" value="ECO:0007669"/>
    <property type="project" value="UniProtKB-SubCell"/>
</dbReference>
<comment type="caution">
    <text evidence="9">The sequence shown here is derived from an EMBL/GenBank/DDBJ whole genome shotgun (WGS) entry which is preliminary data.</text>
</comment>
<keyword evidence="5 7" id="KW-1133">Transmembrane helix</keyword>
<evidence type="ECO:0000259" key="8">
    <source>
        <dbReference type="SMART" id="SM00563"/>
    </source>
</evidence>
<dbReference type="PANTHER" id="PTHR15486">
    <property type="entry name" value="ANCIENT UBIQUITOUS PROTEIN"/>
    <property type="match status" value="1"/>
</dbReference>
<reference evidence="9 10" key="1">
    <citation type="submission" date="2024-01" db="EMBL/GenBank/DDBJ databases">
        <title>Genome assemblies of Stephania.</title>
        <authorList>
            <person name="Yang L."/>
        </authorList>
    </citation>
    <scope>NUCLEOTIDE SEQUENCE [LARGE SCALE GENOMIC DNA]</scope>
    <source>
        <strain evidence="9">JXDWG</strain>
        <tissue evidence="9">Leaf</tissue>
    </source>
</reference>
<evidence type="ECO:0000256" key="6">
    <source>
        <dbReference type="ARBA" id="ARBA00023136"/>
    </source>
</evidence>
<evidence type="ECO:0000256" key="1">
    <source>
        <dbReference type="ARBA" id="ARBA00004141"/>
    </source>
</evidence>
<comment type="subcellular location">
    <subcellularLocation>
        <location evidence="1">Membrane</location>
        <topology evidence="1">Multi-pass membrane protein</topology>
    </subcellularLocation>
</comment>
<keyword evidence="3" id="KW-0808">Transferase</keyword>
<gene>
    <name evidence="9" type="ORF">Scep_008839</name>
</gene>
<evidence type="ECO:0000256" key="7">
    <source>
        <dbReference type="SAM" id="Phobius"/>
    </source>
</evidence>
<keyword evidence="10" id="KW-1185">Reference proteome</keyword>
<dbReference type="Proteomes" id="UP001419268">
    <property type="component" value="Unassembled WGS sequence"/>
</dbReference>
<dbReference type="PANTHER" id="PTHR15486:SF62">
    <property type="entry name" value="GLYCEROL-3-PHOSPHATE ACYLTRANSFERASE 2-RELATED"/>
    <property type="match status" value="1"/>
</dbReference>
<dbReference type="EMBL" id="JBBNAG010000004">
    <property type="protein sequence ID" value="KAK9139158.1"/>
    <property type="molecule type" value="Genomic_DNA"/>
</dbReference>
<keyword evidence="6 7" id="KW-0472">Membrane</keyword>
<dbReference type="SUPFAM" id="SSF69593">
    <property type="entry name" value="Glycerol-3-phosphate (1)-acyltransferase"/>
    <property type="match status" value="1"/>
</dbReference>
<proteinExistence type="inferred from homology"/>
<accession>A0AAP0JTG6</accession>
<evidence type="ECO:0000313" key="9">
    <source>
        <dbReference type="EMBL" id="KAK9139158.1"/>
    </source>
</evidence>
<dbReference type="InterPro" id="IPR002123">
    <property type="entry name" value="Plipid/glycerol_acylTrfase"/>
</dbReference>
<dbReference type="AlphaFoldDB" id="A0AAP0JTG6"/>
<dbReference type="GO" id="GO:0016791">
    <property type="term" value="F:phosphatase activity"/>
    <property type="evidence" value="ECO:0007669"/>
    <property type="project" value="TreeGrafter"/>
</dbReference>
<dbReference type="Pfam" id="PF23270">
    <property type="entry name" value="HAD_RAM2_N"/>
    <property type="match status" value="1"/>
</dbReference>
<feature type="transmembrane region" description="Helical" evidence="7">
    <location>
        <begin position="282"/>
        <end position="310"/>
    </location>
</feature>
<dbReference type="Pfam" id="PF01553">
    <property type="entry name" value="Acyltransferase"/>
    <property type="match status" value="1"/>
</dbReference>